<dbReference type="Gene3D" id="3.20.20.370">
    <property type="entry name" value="Glycoside hydrolase/deacetylase"/>
    <property type="match status" value="1"/>
</dbReference>
<dbReference type="OrthoDB" id="2079420at2"/>
<accession>A0A1M4SXL3</accession>
<protein>
    <recommendedName>
        <fullName evidence="3">Polysaccharide deacetylase</fullName>
    </recommendedName>
</protein>
<organism evidence="1 2">
    <name type="scientific">Caldanaerobius fijiensis DSM 17918</name>
    <dbReference type="NCBI Taxonomy" id="1121256"/>
    <lineage>
        <taxon>Bacteria</taxon>
        <taxon>Bacillati</taxon>
        <taxon>Bacillota</taxon>
        <taxon>Clostridia</taxon>
        <taxon>Thermoanaerobacterales</taxon>
        <taxon>Thermoanaerobacteraceae</taxon>
        <taxon>Caldanaerobius</taxon>
    </lineage>
</organism>
<keyword evidence="2" id="KW-1185">Reference proteome</keyword>
<reference evidence="1 2" key="1">
    <citation type="submission" date="2016-11" db="EMBL/GenBank/DDBJ databases">
        <authorList>
            <person name="Jaros S."/>
            <person name="Januszkiewicz K."/>
            <person name="Wedrychowicz H."/>
        </authorList>
    </citation>
    <scope>NUCLEOTIDE SEQUENCE [LARGE SCALE GENOMIC DNA]</scope>
    <source>
        <strain evidence="1 2">DSM 17918</strain>
    </source>
</reference>
<proteinExistence type="predicted"/>
<dbReference type="GO" id="GO:0005975">
    <property type="term" value="P:carbohydrate metabolic process"/>
    <property type="evidence" value="ECO:0007669"/>
    <property type="project" value="InterPro"/>
</dbReference>
<evidence type="ECO:0000313" key="2">
    <source>
        <dbReference type="Proteomes" id="UP000184088"/>
    </source>
</evidence>
<evidence type="ECO:0000313" key="1">
    <source>
        <dbReference type="EMBL" id="SHE36757.1"/>
    </source>
</evidence>
<evidence type="ECO:0008006" key="3">
    <source>
        <dbReference type="Google" id="ProtNLM"/>
    </source>
</evidence>
<dbReference type="SUPFAM" id="SSF88713">
    <property type="entry name" value="Glycoside hydrolase/deacetylase"/>
    <property type="match status" value="1"/>
</dbReference>
<dbReference type="AlphaFoldDB" id="A0A1M4SXL3"/>
<dbReference type="Proteomes" id="UP000184088">
    <property type="component" value="Unassembled WGS sequence"/>
</dbReference>
<sequence length="466" mass="53265">MSKVLVVFWFDTEDYITPESDDSALRLANIFTVNGFKATFKVVGEKARVLQRRGRYDVIKALKDNEIGYHSNYHSKHPVVTEYLRGLDLERGAEEFEKMEGDGLKDLMGIFKVQPSCYGQPGAAWAPQCYKTLRKWNVPVYLDEGIHIGLGNQPFWYGGLLHVFNMGENCIRMQLGGKDEYLEKAKEKFMEVYNRLRSRGGGTISIYYHPCEFNTSEFWDGINYARGVNAPDDKLKLPNPRPADVMEKDFYNFSQYVSFIASQCDVVAVTASELTSHYKDRSRDIYFGPEEIMHIAEALEGRIDWVAQDKWALSPAEVFYLLAGYIASDGKARLKAKFIDCPIIDNRESNAGKIVSLESMKKACQWAWNYMEAHNRVPDMIPVGDLNVNSGEFLMTMAYIAQRPLKEISSIGVQRVKEYSIDRCVADDSRCWNWIIFPEKFSAPDLINLGKLQAWTIKPAILTEKD</sequence>
<name>A0A1M4SXL3_9THEO</name>
<dbReference type="RefSeq" id="WP_073341174.1">
    <property type="nucleotide sequence ID" value="NZ_FQVH01000001.1"/>
</dbReference>
<dbReference type="InterPro" id="IPR011330">
    <property type="entry name" value="Glyco_hydro/deAcase_b/a-brl"/>
</dbReference>
<dbReference type="EMBL" id="FQVH01000001">
    <property type="protein sequence ID" value="SHE36757.1"/>
    <property type="molecule type" value="Genomic_DNA"/>
</dbReference>
<dbReference type="STRING" id="1121256.SAMN02746089_00151"/>
<gene>
    <name evidence="1" type="ORF">SAMN02746089_00151</name>
</gene>